<dbReference type="InterPro" id="IPR036188">
    <property type="entry name" value="FAD/NAD-bd_sf"/>
</dbReference>
<comment type="cofactor">
    <cofactor evidence="1">
        <name>FAD</name>
        <dbReference type="ChEBI" id="CHEBI:57692"/>
    </cofactor>
</comment>
<accession>A0A316FWX1</accession>
<keyword evidence="4" id="KW-0560">Oxidoreductase</keyword>
<organism evidence="7 8">
    <name type="scientific">Pleionea mediterranea</name>
    <dbReference type="NCBI Taxonomy" id="523701"/>
    <lineage>
        <taxon>Bacteria</taxon>
        <taxon>Pseudomonadati</taxon>
        <taxon>Pseudomonadota</taxon>
        <taxon>Gammaproteobacteria</taxon>
        <taxon>Oceanospirillales</taxon>
        <taxon>Pleioneaceae</taxon>
        <taxon>Pleionea</taxon>
    </lineage>
</organism>
<gene>
    <name evidence="7" type="ORF">C8D97_104101</name>
</gene>
<dbReference type="Proteomes" id="UP000245790">
    <property type="component" value="Unassembled WGS sequence"/>
</dbReference>
<dbReference type="SUPFAM" id="SSF55424">
    <property type="entry name" value="FAD/NAD-linked reductases, dimerisation (C-terminal) domain"/>
    <property type="match status" value="1"/>
</dbReference>
<dbReference type="InterPro" id="IPR023753">
    <property type="entry name" value="FAD/NAD-binding_dom"/>
</dbReference>
<dbReference type="PANTHER" id="PTHR43557:SF2">
    <property type="entry name" value="RIESKE DOMAIN-CONTAINING PROTEIN-RELATED"/>
    <property type="match status" value="1"/>
</dbReference>
<dbReference type="PANTHER" id="PTHR43557">
    <property type="entry name" value="APOPTOSIS-INDUCING FACTOR 1"/>
    <property type="match status" value="1"/>
</dbReference>
<dbReference type="PRINTS" id="PR00411">
    <property type="entry name" value="PNDRDTASEI"/>
</dbReference>
<dbReference type="RefSeq" id="WP_109762866.1">
    <property type="nucleotide sequence ID" value="NZ_QGGU01000004.1"/>
</dbReference>
<keyword evidence="7" id="KW-0223">Dioxygenase</keyword>
<keyword evidence="8" id="KW-1185">Reference proteome</keyword>
<dbReference type="SUPFAM" id="SSF51905">
    <property type="entry name" value="FAD/NAD(P)-binding domain"/>
    <property type="match status" value="2"/>
</dbReference>
<dbReference type="AlphaFoldDB" id="A0A316FWX1"/>
<dbReference type="Pfam" id="PF14759">
    <property type="entry name" value="Reductase_C"/>
    <property type="match status" value="1"/>
</dbReference>
<name>A0A316FWX1_9GAMM</name>
<comment type="caution">
    <text evidence="7">The sequence shown here is derived from an EMBL/GenBank/DDBJ whole genome shotgun (WGS) entry which is preliminary data.</text>
</comment>
<evidence type="ECO:0000256" key="2">
    <source>
        <dbReference type="ARBA" id="ARBA00022630"/>
    </source>
</evidence>
<dbReference type="InterPro" id="IPR050446">
    <property type="entry name" value="FAD-oxidoreductase/Apoptosis"/>
</dbReference>
<dbReference type="EMBL" id="QGGU01000004">
    <property type="protein sequence ID" value="PWK52883.1"/>
    <property type="molecule type" value="Genomic_DNA"/>
</dbReference>
<evidence type="ECO:0000259" key="5">
    <source>
        <dbReference type="Pfam" id="PF07992"/>
    </source>
</evidence>
<sequence>MTQSTCVIIGASHAGAHLAACLRQQKWAGRIIVIGDDDRLPYHRPPLSKALLAGKQSIDQLLIRPESFYQKQNIEFMLNRKVARINRTDKTLQLADGETLAYDKLALCTGARVRRLDICGAELKGVHYLRHYRDVENIKTNLDGQRNIVIVGGGYIGLETAASLRQLGHKVTVIEAAYRVLQRVTAPEVSTFFQRVHQEQGIQLVLDKQVAEFVAAKDDPTRSDRVLCTDGSLYPADLIIVGIGVRPNVELAEQAGLKTANGIWVNEFAQTEDPDIVAAGDCTNHPNALLNTRLRLESVPNAMEQAKSAAASICEQPIQYAAHPWFWSDQCDIKLQIAGFNNGYDEVVLRGDPGVGRSFVAWYLKQNKLIAADCINRPKEFMITKQLLAKQITPEKHLLSDESVDPKRFLEN</sequence>
<keyword evidence="3" id="KW-0274">FAD</keyword>
<protein>
    <submittedName>
        <fullName evidence="7">3-phenylpropionate/trans-cinnamate dioxygenase ferredoxin reductase subunit</fullName>
    </submittedName>
</protein>
<evidence type="ECO:0000256" key="3">
    <source>
        <dbReference type="ARBA" id="ARBA00022827"/>
    </source>
</evidence>
<dbReference type="PRINTS" id="PR00368">
    <property type="entry name" value="FADPNR"/>
</dbReference>
<dbReference type="InterPro" id="IPR016156">
    <property type="entry name" value="FAD/NAD-linked_Rdtase_dimer_sf"/>
</dbReference>
<evidence type="ECO:0000313" key="7">
    <source>
        <dbReference type="EMBL" id="PWK52883.1"/>
    </source>
</evidence>
<dbReference type="Gene3D" id="3.30.390.30">
    <property type="match status" value="1"/>
</dbReference>
<dbReference type="Gene3D" id="3.50.50.60">
    <property type="entry name" value="FAD/NAD(P)-binding domain"/>
    <property type="match status" value="2"/>
</dbReference>
<evidence type="ECO:0000256" key="4">
    <source>
        <dbReference type="ARBA" id="ARBA00023002"/>
    </source>
</evidence>
<dbReference type="GO" id="GO:0016651">
    <property type="term" value="F:oxidoreductase activity, acting on NAD(P)H"/>
    <property type="evidence" value="ECO:0007669"/>
    <property type="project" value="TreeGrafter"/>
</dbReference>
<reference evidence="7 8" key="1">
    <citation type="submission" date="2018-05" db="EMBL/GenBank/DDBJ databases">
        <title>Genomic Encyclopedia of Type Strains, Phase IV (KMG-IV): sequencing the most valuable type-strain genomes for metagenomic binning, comparative biology and taxonomic classification.</title>
        <authorList>
            <person name="Goeker M."/>
        </authorList>
    </citation>
    <scope>NUCLEOTIDE SEQUENCE [LARGE SCALE GENOMIC DNA]</scope>
    <source>
        <strain evidence="7 8">DSM 25350</strain>
    </source>
</reference>
<dbReference type="OrthoDB" id="9800607at2"/>
<dbReference type="Pfam" id="PF07992">
    <property type="entry name" value="Pyr_redox_2"/>
    <property type="match status" value="1"/>
</dbReference>
<keyword evidence="2" id="KW-0285">Flavoprotein</keyword>
<evidence type="ECO:0000256" key="1">
    <source>
        <dbReference type="ARBA" id="ARBA00001974"/>
    </source>
</evidence>
<feature type="domain" description="FAD/NAD(P)-binding" evidence="5">
    <location>
        <begin position="6"/>
        <end position="306"/>
    </location>
</feature>
<dbReference type="GO" id="GO:0051213">
    <property type="term" value="F:dioxygenase activity"/>
    <property type="evidence" value="ECO:0007669"/>
    <property type="project" value="UniProtKB-KW"/>
</dbReference>
<feature type="domain" description="Reductase C-terminal" evidence="6">
    <location>
        <begin position="325"/>
        <end position="409"/>
    </location>
</feature>
<evidence type="ECO:0000313" key="8">
    <source>
        <dbReference type="Proteomes" id="UP000245790"/>
    </source>
</evidence>
<dbReference type="GO" id="GO:0005737">
    <property type="term" value="C:cytoplasm"/>
    <property type="evidence" value="ECO:0007669"/>
    <property type="project" value="TreeGrafter"/>
</dbReference>
<evidence type="ECO:0000259" key="6">
    <source>
        <dbReference type="Pfam" id="PF14759"/>
    </source>
</evidence>
<proteinExistence type="predicted"/>
<dbReference type="InterPro" id="IPR028202">
    <property type="entry name" value="Reductase_C"/>
</dbReference>